<reference evidence="4" key="2">
    <citation type="journal article" date="2009" name="Fungal Genet. Biol.">
        <title>The 2008 update of the Aspergillus nidulans genome annotation: a community effort.</title>
        <authorList>
            <person name="Wortman J.R."/>
            <person name="Gilsenan J.M."/>
            <person name="Joardar V."/>
            <person name="Deegan J."/>
            <person name="Clutterbuck J."/>
            <person name="Andersen M.R."/>
            <person name="Archer D."/>
            <person name="Bencina M."/>
            <person name="Braus G."/>
            <person name="Coutinho P."/>
            <person name="von Dohren H."/>
            <person name="Doonan J."/>
            <person name="Driessen A.J."/>
            <person name="Durek P."/>
            <person name="Espeso E."/>
            <person name="Fekete E."/>
            <person name="Flipphi M."/>
            <person name="Estrada C.G."/>
            <person name="Geysens S."/>
            <person name="Goldman G."/>
            <person name="de Groot P.W."/>
            <person name="Hansen K."/>
            <person name="Harris S.D."/>
            <person name="Heinekamp T."/>
            <person name="Helmstaedt K."/>
            <person name="Henrissat B."/>
            <person name="Hofmann G."/>
            <person name="Homan T."/>
            <person name="Horio T."/>
            <person name="Horiuchi H."/>
            <person name="James S."/>
            <person name="Jones M."/>
            <person name="Karaffa L."/>
            <person name="Karanyi Z."/>
            <person name="Kato M."/>
            <person name="Keller N."/>
            <person name="Kelly D.E."/>
            <person name="Kiel J.A."/>
            <person name="Kim J.M."/>
            <person name="van der Klei I.J."/>
            <person name="Klis F.M."/>
            <person name="Kovalchuk A."/>
            <person name="Krasevec N."/>
            <person name="Kubicek C.P."/>
            <person name="Liu B."/>
            <person name="Maccabe A."/>
            <person name="Meyer V."/>
            <person name="Mirabito P."/>
            <person name="Miskei M."/>
            <person name="Mos M."/>
            <person name="Mullins J."/>
            <person name="Nelson D.R."/>
            <person name="Nielsen J."/>
            <person name="Oakley B.R."/>
            <person name="Osmani S.A."/>
            <person name="Pakula T."/>
            <person name="Paszewski A."/>
            <person name="Paulsen I."/>
            <person name="Pilsyk S."/>
            <person name="Pocsi I."/>
            <person name="Punt P.J."/>
            <person name="Ram A.F."/>
            <person name="Ren Q."/>
            <person name="Robellet X."/>
            <person name="Robson G."/>
            <person name="Seiboth B."/>
            <person name="van Solingen P."/>
            <person name="Specht T."/>
            <person name="Sun J."/>
            <person name="Taheri-Talesh N."/>
            <person name="Takeshita N."/>
            <person name="Ussery D."/>
            <person name="vanKuyk P.A."/>
            <person name="Visser H."/>
            <person name="van de Vondervoort P.J."/>
            <person name="de Vries R.P."/>
            <person name="Walton J."/>
            <person name="Xiang X."/>
            <person name="Xiong Y."/>
            <person name="Zeng A.P."/>
            <person name="Brandt B.W."/>
            <person name="Cornell M.J."/>
            <person name="van den Hondel C.A."/>
            <person name="Visser J."/>
            <person name="Oliver S.G."/>
            <person name="Turner G."/>
        </authorList>
    </citation>
    <scope>GENOME REANNOTATION</scope>
    <source>
        <strain evidence="4">FGSC A4 / ATCC 38163 / CBS 112.46 / NRRL 194 / M139</strain>
    </source>
</reference>
<evidence type="ECO:0000256" key="1">
    <source>
        <dbReference type="SAM" id="MobiDB-lite"/>
    </source>
</evidence>
<protein>
    <submittedName>
        <fullName evidence="3">Uncharacterized protein</fullName>
    </submittedName>
</protein>
<dbReference type="OMA" id="LIMPSIC"/>
<organism evidence="3 4">
    <name type="scientific">Emericella nidulans (strain FGSC A4 / ATCC 38163 / CBS 112.46 / NRRL 194 / M139)</name>
    <name type="common">Aspergillus nidulans</name>
    <dbReference type="NCBI Taxonomy" id="227321"/>
    <lineage>
        <taxon>Eukaryota</taxon>
        <taxon>Fungi</taxon>
        <taxon>Dikarya</taxon>
        <taxon>Ascomycota</taxon>
        <taxon>Pezizomycotina</taxon>
        <taxon>Eurotiomycetes</taxon>
        <taxon>Eurotiomycetidae</taxon>
        <taxon>Eurotiales</taxon>
        <taxon>Aspergillaceae</taxon>
        <taxon>Aspergillus</taxon>
        <taxon>Aspergillus subgen. Nidulantes</taxon>
    </lineage>
</organism>
<dbReference type="EMBL" id="BN001308">
    <property type="protein sequence ID" value="CBF88496.1"/>
    <property type="molecule type" value="Genomic_DNA"/>
</dbReference>
<keyword evidence="4" id="KW-1185">Reference proteome</keyword>
<gene>
    <name evidence="3" type="ORF">ANIA_00934</name>
</gene>
<feature type="region of interest" description="Disordered" evidence="1">
    <location>
        <begin position="435"/>
        <end position="454"/>
    </location>
</feature>
<proteinExistence type="predicted"/>
<accession>Q5BEU6</accession>
<dbReference type="InParanoid" id="Q5BEU6"/>
<dbReference type="Proteomes" id="UP000000560">
    <property type="component" value="Chromosome VIII"/>
</dbReference>
<accession>C8VUI8</accession>
<dbReference type="HOGENOM" id="CLU_590473_0_0_1"/>
<feature type="region of interest" description="Disordered" evidence="1">
    <location>
        <begin position="130"/>
        <end position="163"/>
    </location>
</feature>
<feature type="chain" id="PRO_5010346612" evidence="2">
    <location>
        <begin position="19"/>
        <end position="483"/>
    </location>
</feature>
<evidence type="ECO:0000313" key="4">
    <source>
        <dbReference type="Proteomes" id="UP000000560"/>
    </source>
</evidence>
<evidence type="ECO:0000256" key="2">
    <source>
        <dbReference type="SAM" id="SignalP"/>
    </source>
</evidence>
<sequence length="483" mass="53007">MQIFTLLLKAVPLITLWAGDYQDFSLERDFWAQDWITPISTLSANSMSASVLGESWVVASAHTEGEDAKGGSCSEVPEQTRSVIESGCKHGSESTTSSVPGPELIMPSIYETPITESSWVLPSVRAKAEHTTLRRRHQSSAEPARAEKAAPNTPDQNAHSTAACADQPRSRLALFEAAIRAIINIILCAAISHLLVLPELVQQYQAMCSIGAISALYPSSCISPHVPHFSSHKNSQWSTPEAVLSSQARLELLFNATLREMAPLDNALKQTESQLRTVEQELRLAQPGTKHELDLEFESCWRVIRIAAWKFDSLKVDLRSAVDSLVSAGNVKSNFAPSESQASIAHDARLSTQMLRREAYVNQLMTRMRSKADSLAADLATLDDHLESIENIVDREIKHSYFPSQLKDSSSRLLAFVDVIVPPGVALPSFLSARRAGRPDDSNVDPASTTPSPKLTLSEIFGEATRHHRSVARVARNLSKQLQ</sequence>
<feature type="signal peptide" evidence="2">
    <location>
        <begin position="1"/>
        <end position="18"/>
    </location>
</feature>
<name>Q5BEU6_EMENI</name>
<dbReference type="GeneID" id="2876709"/>
<evidence type="ECO:0000313" key="3">
    <source>
        <dbReference type="EMBL" id="CBF88496.1"/>
    </source>
</evidence>
<reference evidence="4" key="1">
    <citation type="journal article" date="2005" name="Nature">
        <title>Sequencing of Aspergillus nidulans and comparative analysis with A. fumigatus and A. oryzae.</title>
        <authorList>
            <person name="Galagan J.E."/>
            <person name="Calvo S.E."/>
            <person name="Cuomo C."/>
            <person name="Ma L.J."/>
            <person name="Wortman J.R."/>
            <person name="Batzoglou S."/>
            <person name="Lee S.I."/>
            <person name="Basturkmen M."/>
            <person name="Spevak C.C."/>
            <person name="Clutterbuck J."/>
            <person name="Kapitonov V."/>
            <person name="Jurka J."/>
            <person name="Scazzocchio C."/>
            <person name="Farman M."/>
            <person name="Butler J."/>
            <person name="Purcell S."/>
            <person name="Harris S."/>
            <person name="Braus G.H."/>
            <person name="Draht O."/>
            <person name="Busch S."/>
            <person name="D'Enfert C."/>
            <person name="Bouchier C."/>
            <person name="Goldman G.H."/>
            <person name="Bell-Pedersen D."/>
            <person name="Griffiths-Jones S."/>
            <person name="Doonan J.H."/>
            <person name="Yu J."/>
            <person name="Vienken K."/>
            <person name="Pain A."/>
            <person name="Freitag M."/>
            <person name="Selker E.U."/>
            <person name="Archer D.B."/>
            <person name="Penalva M.A."/>
            <person name="Oakley B.R."/>
            <person name="Momany M."/>
            <person name="Tanaka T."/>
            <person name="Kumagai T."/>
            <person name="Asai K."/>
            <person name="Machida M."/>
            <person name="Nierman W.C."/>
            <person name="Denning D.W."/>
            <person name="Caddick M."/>
            <person name="Hynes M."/>
            <person name="Paoletti M."/>
            <person name="Fischer R."/>
            <person name="Miller B."/>
            <person name="Dyer P."/>
            <person name="Sachs M.S."/>
            <person name="Osmani S.A."/>
            <person name="Birren B.W."/>
        </authorList>
    </citation>
    <scope>NUCLEOTIDE SEQUENCE [LARGE SCALE GENOMIC DNA]</scope>
    <source>
        <strain evidence="4">FGSC A4 / ATCC 38163 / CBS 112.46 / NRRL 194 / M139</strain>
    </source>
</reference>
<keyword evidence="2" id="KW-0732">Signal</keyword>
<dbReference type="STRING" id="227321.Q5BEU6"/>
<dbReference type="eggNOG" id="ENOG502RNQH">
    <property type="taxonomic scope" value="Eukaryota"/>
</dbReference>
<dbReference type="RefSeq" id="XP_658538.1">
    <property type="nucleotide sequence ID" value="XM_653446.1"/>
</dbReference>
<dbReference type="KEGG" id="ani:ANIA_00934"/>
<feature type="compositionally biased region" description="Polar residues" evidence="1">
    <location>
        <begin position="445"/>
        <end position="454"/>
    </location>
</feature>
<dbReference type="AlphaFoldDB" id="Q5BEU6"/>
<dbReference type="OrthoDB" id="4179406at2759"/>